<dbReference type="AlphaFoldDB" id="A0A976MCC3"/>
<accession>A0A976MCC3</accession>
<organism evidence="1 2">
    <name type="scientific">Theileria orientalis</name>
    <dbReference type="NCBI Taxonomy" id="68886"/>
    <lineage>
        <taxon>Eukaryota</taxon>
        <taxon>Sar</taxon>
        <taxon>Alveolata</taxon>
        <taxon>Apicomplexa</taxon>
        <taxon>Aconoidasida</taxon>
        <taxon>Piroplasmida</taxon>
        <taxon>Theileriidae</taxon>
        <taxon>Theileria</taxon>
    </lineage>
</organism>
<protein>
    <submittedName>
        <fullName evidence="1">Uncharacterized protein</fullName>
    </submittedName>
</protein>
<evidence type="ECO:0000313" key="1">
    <source>
        <dbReference type="EMBL" id="UKK01766.2"/>
    </source>
</evidence>
<dbReference type="EMBL" id="CP056071">
    <property type="protein sequence ID" value="UKK01766.2"/>
    <property type="molecule type" value="Genomic_DNA"/>
</dbReference>
<sequence>MVDEGKVVTIYLDGNKTRVFKKDAKNQPWNEIDLSKVTRSSINIDFPYESYFYKNELKNNIRTFTAKKGFLFNCANEYINNQKVEIWKTDDESEYVNKIEIDLMNNDTKAVTICFHDNKTKVYKKQSKNESWNEIDISKVNPMLVDITDDKETYFYLNKLDKNVKTFEAKNGFAFNVVSDCVNNNNVEIWKTDKESEYVNKIEMDLMDNNSKAVKIYFPENKTKVFMKDGKTEPWKEIDTDKVNLTSVNIQYQYDSYFYTNILVNEVRTFEPRDGFVFNGLREGDTVIWTTTDQSEYANKIVSAKRSVGKIDVTVKLGNGKKKLFVKEDANEQWKEIDLTVINPRSMNIRYDKETYFYSNNLDKDVRTFEAQDGFAFNVVNEYIGNNKKEIWKTDKENEYAKKVVSAKRSSGIFDVTINLTNGAKKLFIKESDNDPWKEIDITKVNPMPVNITDCEETHFYSNKLLGSTRTFEARDGFAFNVVNEGSGSNKAEIWKTTNDNEYANKVVSAKRSSGIFDVTINLTNGTKKLFLKEPDKQWKEIDITKVNPMPVNITDREETHFYSNKMLGSTRTFEARDGFAFNAVNEQIGSNKVEIWKTTNVEEYAKKVEYPKRSSGMLDITIDLSNGKKKLFVKDTEDEGWKEIDINKVNPKSVNIQDRYHSYFYTTSFNNDVRTFTAKTGFLFDSVFEYVSGNRVEVWKTDKENEYAKKVVARENKVTIYIGDDGTAKAFNKGSEGLME</sequence>
<dbReference type="Pfam" id="PF04385">
    <property type="entry name" value="FAINT"/>
    <property type="match status" value="1"/>
</dbReference>
<dbReference type="Proteomes" id="UP000244811">
    <property type="component" value="Chromosome 2"/>
</dbReference>
<proteinExistence type="predicted"/>
<gene>
    <name evidence="1" type="ORF">MACK_001119</name>
</gene>
<name>A0A976MCC3_THEOR</name>
<dbReference type="InterPro" id="IPR007480">
    <property type="entry name" value="DUF529"/>
</dbReference>
<evidence type="ECO:0000313" key="2">
    <source>
        <dbReference type="Proteomes" id="UP000244811"/>
    </source>
</evidence>
<reference evidence="1" key="1">
    <citation type="submission" date="2022-07" db="EMBL/GenBank/DDBJ databases">
        <title>Evaluation of T. orientalis genome assembly methods using nanopore sequencing and analysis of variation between genomes.</title>
        <authorList>
            <person name="Yam J."/>
            <person name="Micallef M.L."/>
            <person name="Liu M."/>
            <person name="Djordjevic S.P."/>
            <person name="Bogema D.R."/>
            <person name="Jenkins C."/>
        </authorList>
    </citation>
    <scope>NUCLEOTIDE SEQUENCE</scope>
    <source>
        <strain evidence="1">Goon Nure</strain>
    </source>
</reference>